<dbReference type="Pfam" id="PF24460">
    <property type="entry name" value="DUF7575"/>
    <property type="match status" value="1"/>
</dbReference>
<dbReference type="AlphaFoldDB" id="A0A1H1FX42"/>
<sequence>MGQQSSPKRPWLAAGLTLLVTGLGQVYLRRWLRALGWVGLAILVGTVVVPEPALADPSSATVREVVPLAGVALLSSLDAYVLARQHNYRLEAESVDRCPDCYRELERELSFCPWCATELSGSAETDRQRSPERSDDGRP</sequence>
<feature type="domain" description="DUF7575" evidence="2">
    <location>
        <begin position="94"/>
        <end position="119"/>
    </location>
</feature>
<dbReference type="RefSeq" id="WP_090381407.1">
    <property type="nucleotide sequence ID" value="NZ_FNLC01000002.1"/>
</dbReference>
<evidence type="ECO:0000259" key="2">
    <source>
        <dbReference type="Pfam" id="PF24460"/>
    </source>
</evidence>
<evidence type="ECO:0000313" key="4">
    <source>
        <dbReference type="Proteomes" id="UP000198848"/>
    </source>
</evidence>
<keyword evidence="1" id="KW-0812">Transmembrane</keyword>
<organism evidence="3 4">
    <name type="scientific">Natronobacterium texcoconense</name>
    <dbReference type="NCBI Taxonomy" id="1095778"/>
    <lineage>
        <taxon>Archaea</taxon>
        <taxon>Methanobacteriati</taxon>
        <taxon>Methanobacteriota</taxon>
        <taxon>Stenosarchaea group</taxon>
        <taxon>Halobacteria</taxon>
        <taxon>Halobacteriales</taxon>
        <taxon>Natrialbaceae</taxon>
        <taxon>Natronobacterium</taxon>
    </lineage>
</organism>
<evidence type="ECO:0000313" key="3">
    <source>
        <dbReference type="EMBL" id="SDR05527.1"/>
    </source>
</evidence>
<dbReference type="Proteomes" id="UP000198848">
    <property type="component" value="Unassembled WGS sequence"/>
</dbReference>
<gene>
    <name evidence="3" type="ORF">SAMN04489842_2154</name>
</gene>
<dbReference type="OrthoDB" id="204947at2157"/>
<name>A0A1H1FX42_NATTX</name>
<accession>A0A1H1FX42</accession>
<dbReference type="InterPro" id="IPR055997">
    <property type="entry name" value="DUF7575"/>
</dbReference>
<feature type="transmembrane region" description="Helical" evidence="1">
    <location>
        <begin position="35"/>
        <end position="53"/>
    </location>
</feature>
<keyword evidence="1" id="KW-1133">Transmembrane helix</keyword>
<reference evidence="4" key="1">
    <citation type="submission" date="2016-10" db="EMBL/GenBank/DDBJ databases">
        <authorList>
            <person name="Varghese N."/>
            <person name="Submissions S."/>
        </authorList>
    </citation>
    <scope>NUCLEOTIDE SEQUENCE [LARGE SCALE GENOMIC DNA]</scope>
    <source>
        <strain evidence="4">DSM 24767</strain>
    </source>
</reference>
<dbReference type="EMBL" id="FNLC01000002">
    <property type="protein sequence ID" value="SDR05527.1"/>
    <property type="molecule type" value="Genomic_DNA"/>
</dbReference>
<feature type="transmembrane region" description="Helical" evidence="1">
    <location>
        <begin position="12"/>
        <end position="28"/>
    </location>
</feature>
<protein>
    <recommendedName>
        <fullName evidence="2">DUF7575 domain-containing protein</fullName>
    </recommendedName>
</protein>
<keyword evidence="1" id="KW-0472">Membrane</keyword>
<feature type="transmembrane region" description="Helical" evidence="1">
    <location>
        <begin position="65"/>
        <end position="83"/>
    </location>
</feature>
<keyword evidence="4" id="KW-1185">Reference proteome</keyword>
<evidence type="ECO:0000256" key="1">
    <source>
        <dbReference type="SAM" id="Phobius"/>
    </source>
</evidence>
<proteinExistence type="predicted"/>